<proteinExistence type="predicted"/>
<dbReference type="Proteomes" id="UP000775129">
    <property type="component" value="Unassembled WGS sequence"/>
</dbReference>
<gene>
    <name evidence="1" type="ORF">K8W24_00330</name>
</gene>
<comment type="caution">
    <text evidence="1">The sequence shown here is derived from an EMBL/GenBank/DDBJ whole genome shotgun (WGS) entry which is preliminary data.</text>
</comment>
<evidence type="ECO:0000313" key="2">
    <source>
        <dbReference type="Proteomes" id="UP000775129"/>
    </source>
</evidence>
<name>A0A921GLC5_9MICO</name>
<dbReference type="RefSeq" id="WP_010551133.1">
    <property type="nucleotide sequence ID" value="NZ_JAQDQJ010000007.1"/>
</dbReference>
<evidence type="ECO:0000313" key="1">
    <source>
        <dbReference type="EMBL" id="HJF48241.1"/>
    </source>
</evidence>
<accession>A0A921GLC5</accession>
<organism evidence="1 2">
    <name type="scientific">Brachybacterium paraconglomeratum</name>
    <dbReference type="NCBI Taxonomy" id="173362"/>
    <lineage>
        <taxon>Bacteria</taxon>
        <taxon>Bacillati</taxon>
        <taxon>Actinomycetota</taxon>
        <taxon>Actinomycetes</taxon>
        <taxon>Micrococcales</taxon>
        <taxon>Dermabacteraceae</taxon>
        <taxon>Brachybacterium</taxon>
    </lineage>
</organism>
<reference evidence="1" key="2">
    <citation type="submission" date="2021-09" db="EMBL/GenBank/DDBJ databases">
        <authorList>
            <person name="Gilroy R."/>
        </authorList>
    </citation>
    <scope>NUCLEOTIDE SEQUENCE</scope>
    <source>
        <strain evidence="1">1647</strain>
    </source>
</reference>
<sequence>MLFDADRSDPEIGYRFLASEAAAAGEVMRERTYHRRRRQARLGCLTPIEYETTIDPTVSLAT</sequence>
<protein>
    <submittedName>
        <fullName evidence="1">Uncharacterized protein</fullName>
    </submittedName>
</protein>
<dbReference type="EMBL" id="DYWO01000013">
    <property type="protein sequence ID" value="HJF48241.1"/>
    <property type="molecule type" value="Genomic_DNA"/>
</dbReference>
<dbReference type="AlphaFoldDB" id="A0A921GLC5"/>
<reference evidence="1" key="1">
    <citation type="journal article" date="2021" name="PeerJ">
        <title>Extensive microbial diversity within the chicken gut microbiome revealed by metagenomics and culture.</title>
        <authorList>
            <person name="Gilroy R."/>
            <person name="Ravi A."/>
            <person name="Getino M."/>
            <person name="Pursley I."/>
            <person name="Horton D.L."/>
            <person name="Alikhan N.F."/>
            <person name="Baker D."/>
            <person name="Gharbi K."/>
            <person name="Hall N."/>
            <person name="Watson M."/>
            <person name="Adriaenssens E.M."/>
            <person name="Foster-Nyarko E."/>
            <person name="Jarju S."/>
            <person name="Secka A."/>
            <person name="Antonio M."/>
            <person name="Oren A."/>
            <person name="Chaudhuri R.R."/>
            <person name="La Ragione R."/>
            <person name="Hildebrand F."/>
            <person name="Pallen M.J."/>
        </authorList>
    </citation>
    <scope>NUCLEOTIDE SEQUENCE</scope>
    <source>
        <strain evidence="1">1647</strain>
    </source>
</reference>